<feature type="domain" description="BD-FAE-like" evidence="2">
    <location>
        <begin position="33"/>
        <end position="222"/>
    </location>
</feature>
<dbReference type="InterPro" id="IPR029058">
    <property type="entry name" value="AB_hydrolase_fold"/>
</dbReference>
<dbReference type="EMBL" id="AGFM01000055">
    <property type="protein sequence ID" value="EHJ59560.1"/>
    <property type="molecule type" value="Genomic_DNA"/>
</dbReference>
<dbReference type="Gene3D" id="3.40.50.1820">
    <property type="entry name" value="alpha/beta hydrolase"/>
    <property type="match status" value="1"/>
</dbReference>
<keyword evidence="1" id="KW-0378">Hydrolase</keyword>
<dbReference type="GO" id="GO:0016787">
    <property type="term" value="F:hydrolase activity"/>
    <property type="evidence" value="ECO:0007669"/>
    <property type="project" value="UniProtKB-KW"/>
</dbReference>
<gene>
    <name evidence="3" type="ORF">NSU_3443</name>
</gene>
<protein>
    <recommendedName>
        <fullName evidence="2">BD-FAE-like domain-containing protein</fullName>
    </recommendedName>
</protein>
<reference evidence="3 4" key="1">
    <citation type="journal article" date="2012" name="J. Bacteriol.">
        <title>Genome sequence of benzo(a)pyrene-degrading bacterium Novosphingobium pentaromativorans US6-1.</title>
        <authorList>
            <person name="Luo Y.R."/>
            <person name="Kang S.G."/>
            <person name="Kim S.J."/>
            <person name="Kim M.R."/>
            <person name="Li N."/>
            <person name="Lee J.H."/>
            <person name="Kwon K.K."/>
        </authorList>
    </citation>
    <scope>NUCLEOTIDE SEQUENCE [LARGE SCALE GENOMIC DNA]</scope>
    <source>
        <strain evidence="3 4">US6-1</strain>
    </source>
</reference>
<dbReference type="SUPFAM" id="SSF53474">
    <property type="entry name" value="alpha/beta-Hydrolases"/>
    <property type="match status" value="1"/>
</dbReference>
<dbReference type="Pfam" id="PF20434">
    <property type="entry name" value="BD-FAE"/>
    <property type="match status" value="1"/>
</dbReference>
<dbReference type="Proteomes" id="UP000004030">
    <property type="component" value="Unassembled WGS sequence"/>
</dbReference>
<dbReference type="AlphaFoldDB" id="G6EGL3"/>
<accession>G6EGL3</accession>
<evidence type="ECO:0000256" key="1">
    <source>
        <dbReference type="ARBA" id="ARBA00022801"/>
    </source>
</evidence>
<proteinExistence type="predicted"/>
<dbReference type="PANTHER" id="PTHR48081">
    <property type="entry name" value="AB HYDROLASE SUPERFAMILY PROTEIN C4A8.06C"/>
    <property type="match status" value="1"/>
</dbReference>
<comment type="caution">
    <text evidence="3">The sequence shown here is derived from an EMBL/GenBank/DDBJ whole genome shotgun (WGS) entry which is preliminary data.</text>
</comment>
<keyword evidence="4" id="KW-1185">Reference proteome</keyword>
<evidence type="ECO:0000313" key="3">
    <source>
        <dbReference type="EMBL" id="EHJ59560.1"/>
    </source>
</evidence>
<organism evidence="3 4">
    <name type="scientific">Novosphingobium pentaromativorans US6-1</name>
    <dbReference type="NCBI Taxonomy" id="1088721"/>
    <lineage>
        <taxon>Bacteria</taxon>
        <taxon>Pseudomonadati</taxon>
        <taxon>Pseudomonadota</taxon>
        <taxon>Alphaproteobacteria</taxon>
        <taxon>Sphingomonadales</taxon>
        <taxon>Sphingomonadaceae</taxon>
        <taxon>Novosphingobium</taxon>
    </lineage>
</organism>
<evidence type="ECO:0000259" key="2">
    <source>
        <dbReference type="Pfam" id="PF20434"/>
    </source>
</evidence>
<dbReference type="InterPro" id="IPR049492">
    <property type="entry name" value="BD-FAE-like_dom"/>
</dbReference>
<evidence type="ECO:0000313" key="4">
    <source>
        <dbReference type="Proteomes" id="UP000004030"/>
    </source>
</evidence>
<dbReference type="eggNOG" id="COG0657">
    <property type="taxonomic scope" value="Bacteria"/>
</dbReference>
<dbReference type="PATRIC" id="fig|1088721.3.peg.3396"/>
<dbReference type="InterPro" id="IPR050300">
    <property type="entry name" value="GDXG_lipolytic_enzyme"/>
</dbReference>
<sequence length="301" mass="31771">MSLNIGNIREESEMALTTNDIVYGGTAERELKLDTYAPQEGGSAARTAIVLIHGGGWMTGARGMMAPLASALTEKGFVVVAPEYRLVPESPWPAQIDDIVSAVRWVSENADKLGVAKDRIVLAGGSAGGHLALLATARLRGEVPVAAVLSLFAASALSTDERPAKGLFNGTMLVGPAPAAEALSAANPIDQISADFPPVFLLHGTADWLIDPLASVNLYNKLVELGVTAELHLVAKANHEFIGEPSMMKPMVAEIALFLDRIVLDPQRYVDEAMETNLFAKGPEAFRAMMAQMAKGGGKPG</sequence>
<name>G6EGL3_9SPHN</name>